<keyword evidence="3 5" id="KW-0819">tRNA processing</keyword>
<dbReference type="PANTHER" id="PTHR11082">
    <property type="entry name" value="TRNA-DIHYDROURIDINE SYNTHASE"/>
    <property type="match status" value="1"/>
</dbReference>
<evidence type="ECO:0000313" key="9">
    <source>
        <dbReference type="EMBL" id="MBK1832893.1"/>
    </source>
</evidence>
<evidence type="ECO:0000256" key="5">
    <source>
        <dbReference type="PIRNR" id="PIRNR006621"/>
    </source>
</evidence>
<dbReference type="InterPro" id="IPR001269">
    <property type="entry name" value="DUS_fam"/>
</dbReference>
<dbReference type="SUPFAM" id="SSF51395">
    <property type="entry name" value="FMN-linked oxidoreductases"/>
    <property type="match status" value="1"/>
</dbReference>
<dbReference type="PIRSF" id="PIRSF006621">
    <property type="entry name" value="Dus"/>
    <property type="match status" value="1"/>
</dbReference>
<comment type="cofactor">
    <cofactor evidence="5 7">
        <name>FMN</name>
        <dbReference type="ChEBI" id="CHEBI:58210"/>
    </cofactor>
</comment>
<keyword evidence="2 5" id="KW-0288">FMN</keyword>
<evidence type="ECO:0000256" key="2">
    <source>
        <dbReference type="ARBA" id="ARBA00022643"/>
    </source>
</evidence>
<dbReference type="GO" id="GO:0050660">
    <property type="term" value="F:flavin adenine dinucleotide binding"/>
    <property type="evidence" value="ECO:0007669"/>
    <property type="project" value="InterPro"/>
</dbReference>
<feature type="binding site" evidence="7">
    <location>
        <position position="140"/>
    </location>
    <ligand>
        <name>FMN</name>
        <dbReference type="ChEBI" id="CHEBI:58210"/>
    </ligand>
</feature>
<dbReference type="AlphaFoldDB" id="A0A934VGI2"/>
<comment type="similarity">
    <text evidence="5">Belongs to the dus family.</text>
</comment>
<dbReference type="Pfam" id="PF01207">
    <property type="entry name" value="Dus"/>
    <property type="match status" value="1"/>
</dbReference>
<keyword evidence="10" id="KW-1185">Reference proteome</keyword>
<dbReference type="CDD" id="cd02801">
    <property type="entry name" value="DUS_like_FMN"/>
    <property type="match status" value="1"/>
</dbReference>
<evidence type="ECO:0000313" key="10">
    <source>
        <dbReference type="Proteomes" id="UP000604083"/>
    </source>
</evidence>
<keyword evidence="7" id="KW-0547">Nucleotide-binding</keyword>
<feature type="domain" description="DUS-like FMN-binding" evidence="8">
    <location>
        <begin position="11"/>
        <end position="281"/>
    </location>
</feature>
<evidence type="ECO:0000259" key="8">
    <source>
        <dbReference type="Pfam" id="PF01207"/>
    </source>
</evidence>
<dbReference type="Proteomes" id="UP000604083">
    <property type="component" value="Unassembled WGS sequence"/>
</dbReference>
<dbReference type="EMBL" id="JAENIO010000004">
    <property type="protein sequence ID" value="MBK1832893.1"/>
    <property type="molecule type" value="Genomic_DNA"/>
</dbReference>
<feature type="active site" description="Proton donor" evidence="6">
    <location>
        <position position="100"/>
    </location>
</feature>
<dbReference type="PANTHER" id="PTHR11082:SF25">
    <property type="entry name" value="DUS-LIKE FMN-BINDING DOMAIN-CONTAINING PROTEIN"/>
    <property type="match status" value="1"/>
</dbReference>
<reference evidence="9" key="1">
    <citation type="submission" date="2021-01" db="EMBL/GenBank/DDBJ databases">
        <title>Modified the classification status of verrucomicrobia.</title>
        <authorList>
            <person name="Feng X."/>
        </authorList>
    </citation>
    <scope>NUCLEOTIDE SEQUENCE</scope>
    <source>
        <strain evidence="9">KCTC 12986</strain>
    </source>
</reference>
<keyword evidence="4 5" id="KW-0560">Oxidoreductase</keyword>
<keyword evidence="1 5" id="KW-0285">Flavoprotein</keyword>
<feature type="binding site" evidence="7">
    <location>
        <begin position="224"/>
        <end position="225"/>
    </location>
    <ligand>
        <name>FMN</name>
        <dbReference type="ChEBI" id="CHEBI:58210"/>
    </ligand>
</feature>
<dbReference type="InterPro" id="IPR035587">
    <property type="entry name" value="DUS-like_FMN-bd"/>
</dbReference>
<evidence type="ECO:0000256" key="3">
    <source>
        <dbReference type="ARBA" id="ARBA00022694"/>
    </source>
</evidence>
<evidence type="ECO:0000256" key="7">
    <source>
        <dbReference type="PIRSR" id="PIRSR006621-2"/>
    </source>
</evidence>
<sequence>MVDLPRPFTVLAPMQEVTDLPFWRTLAQCGGGADLAITEYFRVHIHSTLEKHILASILRNPTGRPVIAQLIGQDAGEMRRTAGELLNYEEVAGIDINLGCPAPVVCSKQAGGGLLRDRNKIDDLLGHLREVCGSRWFTVKTRVGFASESEFEELLAVFSRHQIDMLSVHGRTVKERYQTPVHTGAVRRAVEALSCPVVANGNVVDVATGRAYLEKTGAAGLMVGRGAIRNPWIFSQLRQSFAGEEVAEVRKRDLLRYLTLLWEETARARLEFKKDFDPGKHVQKMKRYLNYVVSGLGEDLEYRMKRCREQGELFALLRDHLDNEELMPALPPERSKLFCGFSRLLE</sequence>
<dbReference type="InterPro" id="IPR013785">
    <property type="entry name" value="Aldolase_TIM"/>
</dbReference>
<protein>
    <recommendedName>
        <fullName evidence="5">tRNA-dihydrouridine synthase</fullName>
        <ecNumber evidence="5">1.3.1.-</ecNumber>
    </recommendedName>
</protein>
<organism evidence="9 10">
    <name type="scientific">Roseibacillus ishigakijimensis</name>
    <dbReference type="NCBI Taxonomy" id="454146"/>
    <lineage>
        <taxon>Bacteria</taxon>
        <taxon>Pseudomonadati</taxon>
        <taxon>Verrucomicrobiota</taxon>
        <taxon>Verrucomicrobiia</taxon>
        <taxon>Verrucomicrobiales</taxon>
        <taxon>Verrucomicrobiaceae</taxon>
        <taxon>Roseibacillus</taxon>
    </lineage>
</organism>
<evidence type="ECO:0000256" key="1">
    <source>
        <dbReference type="ARBA" id="ARBA00022630"/>
    </source>
</evidence>
<comment type="caution">
    <text evidence="9">The sequence shown here is derived from an EMBL/GenBank/DDBJ whole genome shotgun (WGS) entry which is preliminary data.</text>
</comment>
<dbReference type="Gene3D" id="3.20.20.70">
    <property type="entry name" value="Aldolase class I"/>
    <property type="match status" value="1"/>
</dbReference>
<accession>A0A934VGI2</accession>
<evidence type="ECO:0000256" key="4">
    <source>
        <dbReference type="ARBA" id="ARBA00023002"/>
    </source>
</evidence>
<dbReference type="RefSeq" id="WP_200390328.1">
    <property type="nucleotide sequence ID" value="NZ_JAENIO010000004.1"/>
</dbReference>
<comment type="function">
    <text evidence="5">Catalyzes the synthesis of 5,6-dihydrouridine (D), a modified base found in the D-loop of most tRNAs, via the reduction of the C5-C6 double bond in target uridines.</text>
</comment>
<feature type="binding site" evidence="7">
    <location>
        <position position="69"/>
    </location>
    <ligand>
        <name>FMN</name>
        <dbReference type="ChEBI" id="CHEBI:58210"/>
    </ligand>
</feature>
<feature type="binding site" evidence="7">
    <location>
        <position position="169"/>
    </location>
    <ligand>
        <name>FMN</name>
        <dbReference type="ChEBI" id="CHEBI:58210"/>
    </ligand>
</feature>
<dbReference type="EC" id="1.3.1.-" evidence="5"/>
<evidence type="ECO:0000256" key="6">
    <source>
        <dbReference type="PIRSR" id="PIRSR006621-1"/>
    </source>
</evidence>
<gene>
    <name evidence="9" type="ORF">JIN78_02365</name>
</gene>
<proteinExistence type="inferred from homology"/>
<dbReference type="GO" id="GO:0017150">
    <property type="term" value="F:tRNA dihydrouridine synthase activity"/>
    <property type="evidence" value="ECO:0007669"/>
    <property type="project" value="InterPro"/>
</dbReference>
<name>A0A934VGI2_9BACT</name>